<evidence type="ECO:0000313" key="7">
    <source>
        <dbReference type="EMBL" id="MDO6425334.1"/>
    </source>
</evidence>
<dbReference type="GO" id="GO:0016020">
    <property type="term" value="C:membrane"/>
    <property type="evidence" value="ECO:0007669"/>
    <property type="project" value="UniProtKB-SubCell"/>
</dbReference>
<sequence>ETALQSFETGVRYQIIHSLLLLLVVLLPVLSSSQKTKIANVLTVGIVFFSGSIYALSLGLVPSKYIWFVTPLGGLL</sequence>
<keyword evidence="3 6" id="KW-0812">Transmembrane</keyword>
<reference evidence="7" key="1">
    <citation type="submission" date="2023-07" db="EMBL/GenBank/DDBJ databases">
        <title>Genome content predicts the carbon catabolic preferences of heterotrophic bacteria.</title>
        <authorList>
            <person name="Gralka M."/>
        </authorList>
    </citation>
    <scope>NUCLEOTIDE SEQUENCE</scope>
    <source>
        <strain evidence="7">I3M17_2</strain>
    </source>
</reference>
<accession>A0AAW7XD11</accession>
<organism evidence="7 8">
    <name type="scientific">Saccharophagus degradans</name>
    <dbReference type="NCBI Taxonomy" id="86304"/>
    <lineage>
        <taxon>Bacteria</taxon>
        <taxon>Pseudomonadati</taxon>
        <taxon>Pseudomonadota</taxon>
        <taxon>Gammaproteobacteria</taxon>
        <taxon>Cellvibrionales</taxon>
        <taxon>Cellvibrionaceae</taxon>
        <taxon>Saccharophagus</taxon>
    </lineage>
</organism>
<evidence type="ECO:0000256" key="4">
    <source>
        <dbReference type="ARBA" id="ARBA00022989"/>
    </source>
</evidence>
<dbReference type="AlphaFoldDB" id="A0AAW7XD11"/>
<feature type="non-terminal residue" evidence="7">
    <location>
        <position position="76"/>
    </location>
</feature>
<keyword evidence="4 6" id="KW-1133">Transmembrane helix</keyword>
<protein>
    <submittedName>
        <fullName evidence="7">DUF423 domain-containing protein</fullName>
    </submittedName>
</protein>
<evidence type="ECO:0000313" key="8">
    <source>
        <dbReference type="Proteomes" id="UP001169760"/>
    </source>
</evidence>
<feature type="transmembrane region" description="Helical" evidence="6">
    <location>
        <begin position="12"/>
        <end position="31"/>
    </location>
</feature>
<evidence type="ECO:0000256" key="3">
    <source>
        <dbReference type="ARBA" id="ARBA00022692"/>
    </source>
</evidence>
<evidence type="ECO:0000256" key="5">
    <source>
        <dbReference type="ARBA" id="ARBA00023136"/>
    </source>
</evidence>
<dbReference type="InterPro" id="IPR006696">
    <property type="entry name" value="DUF423"/>
</dbReference>
<keyword evidence="5 6" id="KW-0472">Membrane</keyword>
<comment type="similarity">
    <text evidence="2">Belongs to the UPF0382 family.</text>
</comment>
<proteinExistence type="inferred from homology"/>
<evidence type="ECO:0000256" key="1">
    <source>
        <dbReference type="ARBA" id="ARBA00004141"/>
    </source>
</evidence>
<dbReference type="Proteomes" id="UP001169760">
    <property type="component" value="Unassembled WGS sequence"/>
</dbReference>
<comment type="subcellular location">
    <subcellularLocation>
        <location evidence="1">Membrane</location>
        <topology evidence="1">Multi-pass membrane protein</topology>
    </subcellularLocation>
</comment>
<gene>
    <name evidence="7" type="ORF">Q4521_22875</name>
</gene>
<evidence type="ECO:0000256" key="2">
    <source>
        <dbReference type="ARBA" id="ARBA00009694"/>
    </source>
</evidence>
<comment type="caution">
    <text evidence="7">The sequence shown here is derived from an EMBL/GenBank/DDBJ whole genome shotgun (WGS) entry which is preliminary data.</text>
</comment>
<dbReference type="RefSeq" id="WP_303494843.1">
    <property type="nucleotide sequence ID" value="NZ_JAUOPB010000647.1"/>
</dbReference>
<feature type="non-terminal residue" evidence="7">
    <location>
        <position position="1"/>
    </location>
</feature>
<name>A0AAW7XD11_9GAMM</name>
<feature type="transmembrane region" description="Helical" evidence="6">
    <location>
        <begin position="38"/>
        <end position="61"/>
    </location>
</feature>
<dbReference type="PANTHER" id="PTHR43461">
    <property type="entry name" value="TRANSMEMBRANE PROTEIN 256"/>
    <property type="match status" value="1"/>
</dbReference>
<dbReference type="EMBL" id="JAUOPB010000647">
    <property type="protein sequence ID" value="MDO6425334.1"/>
    <property type="molecule type" value="Genomic_DNA"/>
</dbReference>
<dbReference type="PANTHER" id="PTHR43461:SF1">
    <property type="entry name" value="TRANSMEMBRANE PROTEIN 256"/>
    <property type="match status" value="1"/>
</dbReference>
<evidence type="ECO:0000256" key="6">
    <source>
        <dbReference type="SAM" id="Phobius"/>
    </source>
</evidence>
<dbReference type="Pfam" id="PF04241">
    <property type="entry name" value="DUF423"/>
    <property type="match status" value="1"/>
</dbReference>